<proteinExistence type="predicted"/>
<dbReference type="EMBL" id="SGXF01000010">
    <property type="protein sequence ID" value="RZS92079.1"/>
    <property type="molecule type" value="Genomic_DNA"/>
</dbReference>
<reference evidence="1 2" key="1">
    <citation type="submission" date="2019-02" db="EMBL/GenBank/DDBJ databases">
        <title>Genomic Encyclopedia of Type Strains, Phase IV (KMG-IV): sequencing the most valuable type-strain genomes for metagenomic binning, comparative biology and taxonomic classification.</title>
        <authorList>
            <person name="Goeker M."/>
        </authorList>
    </citation>
    <scope>NUCLEOTIDE SEQUENCE [LARGE SCALE GENOMIC DNA]</scope>
    <source>
        <strain evidence="1 2">DSM 29486</strain>
    </source>
</reference>
<dbReference type="AlphaFoldDB" id="A0A4V2F599"/>
<protein>
    <submittedName>
        <fullName evidence="1">Uncharacterized protein</fullName>
    </submittedName>
</protein>
<evidence type="ECO:0000313" key="2">
    <source>
        <dbReference type="Proteomes" id="UP000292927"/>
    </source>
</evidence>
<comment type="caution">
    <text evidence="1">The sequence shown here is derived from an EMBL/GenBank/DDBJ whole genome shotgun (WGS) entry which is preliminary data.</text>
</comment>
<name>A0A4V2F599_9FIRM</name>
<dbReference type="RefSeq" id="WP_279387347.1">
    <property type="nucleotide sequence ID" value="NZ_SGXF01000010.1"/>
</dbReference>
<dbReference type="Proteomes" id="UP000292927">
    <property type="component" value="Unassembled WGS sequence"/>
</dbReference>
<keyword evidence="2" id="KW-1185">Reference proteome</keyword>
<organism evidence="1 2">
    <name type="scientific">Cuneatibacter caecimuris</name>
    <dbReference type="NCBI Taxonomy" id="1796618"/>
    <lineage>
        <taxon>Bacteria</taxon>
        <taxon>Bacillati</taxon>
        <taxon>Bacillota</taxon>
        <taxon>Clostridia</taxon>
        <taxon>Lachnospirales</taxon>
        <taxon>Lachnospiraceae</taxon>
        <taxon>Cuneatibacter</taxon>
    </lineage>
</organism>
<gene>
    <name evidence="1" type="ORF">EV209_3200</name>
</gene>
<evidence type="ECO:0000313" key="1">
    <source>
        <dbReference type="EMBL" id="RZS92079.1"/>
    </source>
</evidence>
<sequence length="42" mass="4310">MGYTFIAAVLLIAGLVGVVAVKAVHAAATCMDDSFRWGGRNG</sequence>
<accession>A0A4V2F599</accession>